<dbReference type="GO" id="GO:0005874">
    <property type="term" value="C:microtubule"/>
    <property type="evidence" value="ECO:0007669"/>
    <property type="project" value="UniProtKB-UniRule"/>
</dbReference>
<dbReference type="EMBL" id="CAJNOM010002931">
    <property type="protein sequence ID" value="CAF1639411.1"/>
    <property type="molecule type" value="Genomic_DNA"/>
</dbReference>
<evidence type="ECO:0000256" key="2">
    <source>
        <dbReference type="ARBA" id="ARBA00022676"/>
    </source>
</evidence>
<dbReference type="InterPro" id="IPR019734">
    <property type="entry name" value="TPR_rpt"/>
</dbReference>
<dbReference type="SUPFAM" id="SSF56399">
    <property type="entry name" value="ADP-ribosylation"/>
    <property type="match status" value="1"/>
</dbReference>
<feature type="repeat" description="TPR" evidence="8">
    <location>
        <begin position="359"/>
        <end position="392"/>
    </location>
</feature>
<dbReference type="EMBL" id="CAJNOI010002611">
    <property type="protein sequence ID" value="CAF1484159.1"/>
    <property type="molecule type" value="Genomic_DNA"/>
</dbReference>
<feature type="repeat" description="TPR" evidence="8">
    <location>
        <begin position="653"/>
        <end position="686"/>
    </location>
</feature>
<dbReference type="PANTHER" id="PTHR45641:SF1">
    <property type="entry name" value="AAA+ ATPASE DOMAIN-CONTAINING PROTEIN"/>
    <property type="match status" value="1"/>
</dbReference>
<dbReference type="Gene3D" id="1.25.40.10">
    <property type="entry name" value="Tetratricopeptide repeat domain"/>
    <property type="match status" value="3"/>
</dbReference>
<accession>A0A815S6N1</accession>
<keyword evidence="10" id="KW-0206">Cytoskeleton</keyword>
<dbReference type="PROSITE" id="PS50005">
    <property type="entry name" value="TPR"/>
    <property type="match status" value="10"/>
</dbReference>
<evidence type="ECO:0000256" key="10">
    <source>
        <dbReference type="RuleBase" id="RU367020"/>
    </source>
</evidence>
<evidence type="ECO:0000313" key="13">
    <source>
        <dbReference type="Proteomes" id="UP000663832"/>
    </source>
</evidence>
<comment type="similarity">
    <text evidence="10">Belongs to the kinesin light chain family.</text>
</comment>
<keyword evidence="6 8" id="KW-0802">TPR repeat</keyword>
<evidence type="ECO:0000256" key="5">
    <source>
        <dbReference type="ARBA" id="ARBA00022737"/>
    </source>
</evidence>
<name>A0A815S6N1_9BILA</name>
<dbReference type="Pfam" id="PF13424">
    <property type="entry name" value="TPR_12"/>
    <property type="match status" value="4"/>
</dbReference>
<dbReference type="AlphaFoldDB" id="A0A815S6N1"/>
<dbReference type="Pfam" id="PF01129">
    <property type="entry name" value="ART"/>
    <property type="match status" value="1"/>
</dbReference>
<dbReference type="PROSITE" id="PS50293">
    <property type="entry name" value="TPR_REGION"/>
    <property type="match status" value="4"/>
</dbReference>
<keyword evidence="9" id="KW-0521">NADP</keyword>
<dbReference type="OrthoDB" id="2325716at2759"/>
<feature type="repeat" description="TPR" evidence="8">
    <location>
        <begin position="443"/>
        <end position="476"/>
    </location>
</feature>
<organism evidence="11 14">
    <name type="scientific">Adineta steineri</name>
    <dbReference type="NCBI Taxonomy" id="433720"/>
    <lineage>
        <taxon>Eukaryota</taxon>
        <taxon>Metazoa</taxon>
        <taxon>Spiralia</taxon>
        <taxon>Gnathifera</taxon>
        <taxon>Rotifera</taxon>
        <taxon>Eurotatoria</taxon>
        <taxon>Bdelloidea</taxon>
        <taxon>Adinetida</taxon>
        <taxon>Adinetidae</taxon>
        <taxon>Adineta</taxon>
    </lineage>
</organism>
<dbReference type="Pfam" id="PF13374">
    <property type="entry name" value="TPR_10"/>
    <property type="match status" value="1"/>
</dbReference>
<comment type="function">
    <text evidence="10">Kinesin is a microtubule-associated force-producing protein that play a role in organelle transport.</text>
</comment>
<protein>
    <recommendedName>
        <fullName evidence="9 10">Multifunctional fusion protein</fullName>
    </recommendedName>
    <domain>
        <recommendedName>
            <fullName evidence="9">NAD(P)(+)--arginine ADP-ribosyltransferase</fullName>
            <ecNumber evidence="9">2.4.2.31</ecNumber>
        </recommendedName>
        <alternativeName>
            <fullName evidence="9">Mono(ADP-ribosyl)transferase</fullName>
        </alternativeName>
    </domain>
    <domain>
        <recommendedName>
            <fullName evidence="10">Kinesin light chain</fullName>
        </recommendedName>
    </domain>
</protein>
<dbReference type="InterPro" id="IPR011990">
    <property type="entry name" value="TPR-like_helical_dom_sf"/>
</dbReference>
<dbReference type="PANTHER" id="PTHR45641">
    <property type="entry name" value="TETRATRICOPEPTIDE REPEAT PROTEIN (AFU_ORTHOLOGUE AFUA_6G03870)"/>
    <property type="match status" value="1"/>
</dbReference>
<evidence type="ECO:0000313" key="14">
    <source>
        <dbReference type="Proteomes" id="UP000663877"/>
    </source>
</evidence>
<comment type="similarity">
    <text evidence="1 9">Belongs to the Arg-specific ADP-ribosyltransferase family.</text>
</comment>
<dbReference type="Proteomes" id="UP000663877">
    <property type="component" value="Unassembled WGS sequence"/>
</dbReference>
<evidence type="ECO:0000256" key="1">
    <source>
        <dbReference type="ARBA" id="ARBA00009558"/>
    </source>
</evidence>
<sequence>MSKLDGIYIFCDNKSYHEQWTKNWRKIKGVHTNIKDICNALKWGVKQLNQDSIAVSFIKVNEAMSSGDLNQLEPNYMYTQVFKEILLEMEHDRKQAIKILATYYHKFYHDNVSKLAIVDEFQHDYHPEKAIWWYTRESFTYEMLNRALRTLDADIIINMGFFICDLHQQIHQLYQQQLPSYCGKSFIVYRGQGLQKTDFGKLKNTEGGLMSFNNFLSTSNDKDVSLLFAESSSGNTDMVGILFIMTIDPQVSSTPFASIKEVSYYNTEEEILFSMHTVFRVGAINQIDNNDQLYQVELRLTMDDDEQLRQLTKWISNEIGGETGWKRLGKLLLQTGHFHKAEELYKVLLEQTSNESDKGLYYSNLGAVKYHQADYEQAIEYYEKALEIQENTLPENHSYLTISYNNIAGVYMDRREYSKALSFFEKALVVDEKILPENHPDLATCNNNIGLVYMNMGEYLKALPFFEKTCRIQQKTLPANHPSLATFYNNMGVVCLNMGEYPKALSFYEKVLEIQEKTLPENHHSLATSYNNMGSMYKYIGEYSKALLFYDKTRAIMEKTLPENHPSLTTCYNNIGTVYINMGEYSKALSFLERALEIQEKTLPVDHSDLATSYNNIGNVYDSMRECSKALSFYEKALEIQEKTLPENHHLLASSYNNIGAVYSNMREYSKALSFHEKALEIKQKAFPSNHPSLATSYNSIGSVYDKMGEYLKALSFYEKSTEIQEKTLPINRPSLGASYNNFGVLYSNMKEHSKALSYFERALDIWDHALPPNHPNLKSLKERIEIVKKKL</sequence>
<dbReference type="InterPro" id="IPR000768">
    <property type="entry name" value="ART"/>
</dbReference>
<feature type="repeat" description="TPR" evidence="8">
    <location>
        <begin position="611"/>
        <end position="644"/>
    </location>
</feature>
<evidence type="ECO:0000313" key="11">
    <source>
        <dbReference type="EMBL" id="CAF1484159.1"/>
    </source>
</evidence>
<keyword evidence="10" id="KW-0493">Microtubule</keyword>
<dbReference type="PROSITE" id="PS51996">
    <property type="entry name" value="TR_MART"/>
    <property type="match status" value="1"/>
</dbReference>
<feature type="repeat" description="TPR" evidence="8">
    <location>
        <begin position="737"/>
        <end position="770"/>
    </location>
</feature>
<dbReference type="SMART" id="SM00028">
    <property type="entry name" value="TPR"/>
    <property type="match status" value="11"/>
</dbReference>
<dbReference type="GO" id="GO:0016779">
    <property type="term" value="F:nucleotidyltransferase activity"/>
    <property type="evidence" value="ECO:0007669"/>
    <property type="project" value="UniProtKB-KW"/>
</dbReference>
<keyword evidence="3 9" id="KW-0808">Transferase</keyword>
<comment type="subunit">
    <text evidence="10">Oligomeric complex composed of two heavy chains and two light chains.</text>
</comment>
<gene>
    <name evidence="11" type="ORF">BJG266_LOCUS42235</name>
    <name evidence="12" type="ORF">QVE165_LOCUS59101</name>
</gene>
<dbReference type="PRINTS" id="PR00381">
    <property type="entry name" value="KINESINLIGHT"/>
</dbReference>
<evidence type="ECO:0000256" key="7">
    <source>
        <dbReference type="ARBA" id="ARBA00047597"/>
    </source>
</evidence>
<evidence type="ECO:0000256" key="4">
    <source>
        <dbReference type="ARBA" id="ARBA00022695"/>
    </source>
</evidence>
<feature type="repeat" description="TPR" evidence="8">
    <location>
        <begin position="527"/>
        <end position="560"/>
    </location>
</feature>
<comment type="catalytic activity">
    <reaction evidence="7 9">
        <text>L-arginyl-[protein] + NAD(+) = N(omega)-(ADP-D-ribosyl)-L-arginyl-[protein] + nicotinamide + H(+)</text>
        <dbReference type="Rhea" id="RHEA:19149"/>
        <dbReference type="Rhea" id="RHEA-COMP:10532"/>
        <dbReference type="Rhea" id="RHEA-COMP:15087"/>
        <dbReference type="ChEBI" id="CHEBI:15378"/>
        <dbReference type="ChEBI" id="CHEBI:17154"/>
        <dbReference type="ChEBI" id="CHEBI:29965"/>
        <dbReference type="ChEBI" id="CHEBI:57540"/>
        <dbReference type="ChEBI" id="CHEBI:142554"/>
        <dbReference type="EC" id="2.4.2.31"/>
    </reaction>
</comment>
<dbReference type="SUPFAM" id="SSF48452">
    <property type="entry name" value="TPR-like"/>
    <property type="match status" value="2"/>
</dbReference>
<dbReference type="GO" id="GO:0005871">
    <property type="term" value="C:kinesin complex"/>
    <property type="evidence" value="ECO:0007669"/>
    <property type="project" value="UniProtKB-UniRule"/>
</dbReference>
<comment type="subcellular location">
    <subcellularLocation>
        <location evidence="10">Cytoplasm</location>
        <location evidence="10">Cytoskeleton</location>
    </subcellularLocation>
</comment>
<feature type="repeat" description="TPR" evidence="8">
    <location>
        <begin position="401"/>
        <end position="434"/>
    </location>
</feature>
<evidence type="ECO:0000256" key="9">
    <source>
        <dbReference type="RuleBase" id="RU361228"/>
    </source>
</evidence>
<evidence type="ECO:0000313" key="12">
    <source>
        <dbReference type="EMBL" id="CAF1639411.1"/>
    </source>
</evidence>
<dbReference type="EC" id="2.4.2.31" evidence="9"/>
<dbReference type="Proteomes" id="UP000663832">
    <property type="component" value="Unassembled WGS sequence"/>
</dbReference>
<feature type="repeat" description="TPR" evidence="8">
    <location>
        <begin position="485"/>
        <end position="518"/>
    </location>
</feature>
<keyword evidence="2 9" id="KW-0328">Glycosyltransferase</keyword>
<feature type="repeat" description="TPR" evidence="8">
    <location>
        <begin position="695"/>
        <end position="728"/>
    </location>
</feature>
<keyword evidence="9" id="KW-0520">NAD</keyword>
<dbReference type="Gene3D" id="3.90.176.10">
    <property type="entry name" value="Toxin ADP-ribosyltransferase, Chain A, domain 1"/>
    <property type="match status" value="1"/>
</dbReference>
<keyword evidence="13" id="KW-1185">Reference proteome</keyword>
<proteinExistence type="inferred from homology"/>
<dbReference type="Pfam" id="PF00515">
    <property type="entry name" value="TPR_1"/>
    <property type="match status" value="1"/>
</dbReference>
<comment type="caution">
    <text evidence="11">The sequence shown here is derived from an EMBL/GenBank/DDBJ whole genome shotgun (WGS) entry which is preliminary data.</text>
</comment>
<dbReference type="GO" id="GO:0106274">
    <property type="term" value="F:NAD+-protein-arginine ADP-ribosyltransferase activity"/>
    <property type="evidence" value="ECO:0007669"/>
    <property type="project" value="UniProtKB-EC"/>
</dbReference>
<keyword evidence="4" id="KW-0548">Nucleotidyltransferase</keyword>
<evidence type="ECO:0000256" key="6">
    <source>
        <dbReference type="ARBA" id="ARBA00022803"/>
    </source>
</evidence>
<evidence type="ECO:0000256" key="8">
    <source>
        <dbReference type="PROSITE-ProRule" id="PRU00339"/>
    </source>
</evidence>
<keyword evidence="5" id="KW-0677">Repeat</keyword>
<reference evidence="11" key="1">
    <citation type="submission" date="2021-02" db="EMBL/GenBank/DDBJ databases">
        <authorList>
            <person name="Nowell W R."/>
        </authorList>
    </citation>
    <scope>NUCLEOTIDE SEQUENCE</scope>
</reference>
<keyword evidence="10" id="KW-0963">Cytoplasm</keyword>
<keyword evidence="10" id="KW-0505">Motor protein</keyword>
<feature type="repeat" description="TPR" evidence="8">
    <location>
        <begin position="569"/>
        <end position="602"/>
    </location>
</feature>
<evidence type="ECO:0000256" key="3">
    <source>
        <dbReference type="ARBA" id="ARBA00022679"/>
    </source>
</evidence>